<dbReference type="RefSeq" id="WP_052814292.1">
    <property type="nucleotide sequence ID" value="NZ_CBCRYR010000003.1"/>
</dbReference>
<sequence>MNEPSNSRVNPDRVVVPFLPALRRRVEERLSPSMSKLTVTKAGATSRFWRGIGRIWHRLVAFSAVGLIASTMIPRPATASEVPRPGSKDTRLRDVNYDPDQVVSIVGSFRHAIEIRFGPGETITQAALGDTVSWQIAPVANIVFLKPRERAGPTNLIVVTNAAGVARTYHFNLSLGTAGTMYGVRFRYLREERAVAALQAQVAEAQAAKAIESGITTAALDHAVIEGQRNLNYTVQGDVALQPSEVSDNGEFTVLRYPGHADVPSIFAVDVDGTETIVPYDVREDFVVIHAVYRELRLRRGTAVLCIFNEAPPRNVRGDRTGTVSNVVERKVKDQ</sequence>
<dbReference type="GeneID" id="78486564"/>
<comment type="similarity">
    <text evidence="1">Belongs to the TrbG/VirB9 family.</text>
</comment>
<dbReference type="InterPro" id="IPR010258">
    <property type="entry name" value="Conjugal_tfr_TrbG/VirB9/CagX"/>
</dbReference>
<comment type="caution">
    <text evidence="3">The sequence shown here is derived from an EMBL/GenBank/DDBJ whole genome shotgun (WGS) entry which is preliminary data.</text>
</comment>
<reference evidence="3 4" key="1">
    <citation type="submission" date="2020-05" db="EMBL/GenBank/DDBJ databases">
        <title>Genome Sequencing of Type Strains.</title>
        <authorList>
            <person name="Lemaire J.F."/>
            <person name="Inderbitzin P."/>
            <person name="Gregorio O.A."/>
            <person name="Collins S.B."/>
            <person name="Wespe N."/>
            <person name="Knight-Connoni V."/>
        </authorList>
    </citation>
    <scope>NUCLEOTIDE SEQUENCE [LARGE SCALE GENOMIC DNA]</scope>
    <source>
        <strain evidence="3 4">DSM 100049</strain>
    </source>
</reference>
<evidence type="ECO:0000313" key="4">
    <source>
        <dbReference type="Proteomes" id="UP000536441"/>
    </source>
</evidence>
<accession>A0A7Y6B668</accession>
<protein>
    <submittedName>
        <fullName evidence="3">TrbG/VirB9 family P-type conjugative transfer protein</fullName>
    </submittedName>
</protein>
<evidence type="ECO:0000313" key="3">
    <source>
        <dbReference type="EMBL" id="NUU48164.1"/>
    </source>
</evidence>
<keyword evidence="2" id="KW-0732">Signal</keyword>
<dbReference type="InterPro" id="IPR033645">
    <property type="entry name" value="VirB9/CagX/TrbG_C"/>
</dbReference>
<dbReference type="Pfam" id="PF03524">
    <property type="entry name" value="CagX"/>
    <property type="match status" value="1"/>
</dbReference>
<name>A0A7Y6B668_9SPHN</name>
<evidence type="ECO:0000256" key="1">
    <source>
        <dbReference type="ARBA" id="ARBA00006135"/>
    </source>
</evidence>
<dbReference type="Proteomes" id="UP000536441">
    <property type="component" value="Unassembled WGS sequence"/>
</dbReference>
<gene>
    <name evidence="3" type="ORF">HP438_14425</name>
</gene>
<dbReference type="InterPro" id="IPR038161">
    <property type="entry name" value="VirB9/CagX/TrbG_C_sf"/>
</dbReference>
<proteinExistence type="inferred from homology"/>
<evidence type="ECO:0000256" key="2">
    <source>
        <dbReference type="ARBA" id="ARBA00022729"/>
    </source>
</evidence>
<dbReference type="Gene3D" id="2.60.40.2500">
    <property type="match status" value="1"/>
</dbReference>
<keyword evidence="4" id="KW-1185">Reference proteome</keyword>
<dbReference type="AlphaFoldDB" id="A0A7Y6B668"/>
<dbReference type="CDD" id="cd06911">
    <property type="entry name" value="VirB9_CagX_TrbG"/>
    <property type="match status" value="1"/>
</dbReference>
<organism evidence="3 4">
    <name type="scientific">Sphingomonas zeae</name>
    <dbReference type="NCBI Taxonomy" id="1646122"/>
    <lineage>
        <taxon>Bacteria</taxon>
        <taxon>Pseudomonadati</taxon>
        <taxon>Pseudomonadota</taxon>
        <taxon>Alphaproteobacteria</taxon>
        <taxon>Sphingomonadales</taxon>
        <taxon>Sphingomonadaceae</taxon>
        <taxon>Sphingomonas</taxon>
    </lineage>
</organism>
<dbReference type="EMBL" id="JABMCH010000067">
    <property type="protein sequence ID" value="NUU48164.1"/>
    <property type="molecule type" value="Genomic_DNA"/>
</dbReference>